<keyword evidence="1" id="KW-0812">Transmembrane</keyword>
<sequence>MRTVSYHSTFFKYVKNRGLAQCFRPDLVTFRHLSLILFHIIAYLFILCYLSKTNFSSSTVPSQLRSIVIRSNSIPHIPLYVHSSFP</sequence>
<evidence type="ECO:0000313" key="3">
    <source>
        <dbReference type="WBParaSite" id="Hba_03061"/>
    </source>
</evidence>
<keyword evidence="1" id="KW-1133">Transmembrane helix</keyword>
<keyword evidence="2" id="KW-1185">Reference proteome</keyword>
<name>A0A1I7WDT2_HETBA</name>
<feature type="transmembrane region" description="Helical" evidence="1">
    <location>
        <begin position="33"/>
        <end position="50"/>
    </location>
</feature>
<dbReference type="Proteomes" id="UP000095283">
    <property type="component" value="Unplaced"/>
</dbReference>
<evidence type="ECO:0000313" key="2">
    <source>
        <dbReference type="Proteomes" id="UP000095283"/>
    </source>
</evidence>
<organism evidence="2 3">
    <name type="scientific">Heterorhabditis bacteriophora</name>
    <name type="common">Entomopathogenic nematode worm</name>
    <dbReference type="NCBI Taxonomy" id="37862"/>
    <lineage>
        <taxon>Eukaryota</taxon>
        <taxon>Metazoa</taxon>
        <taxon>Ecdysozoa</taxon>
        <taxon>Nematoda</taxon>
        <taxon>Chromadorea</taxon>
        <taxon>Rhabditida</taxon>
        <taxon>Rhabditina</taxon>
        <taxon>Rhabditomorpha</taxon>
        <taxon>Strongyloidea</taxon>
        <taxon>Heterorhabditidae</taxon>
        <taxon>Heterorhabditis</taxon>
    </lineage>
</organism>
<accession>A0A1I7WDT2</accession>
<dbReference type="AlphaFoldDB" id="A0A1I7WDT2"/>
<protein>
    <submittedName>
        <fullName evidence="3">Ovule protein</fullName>
    </submittedName>
</protein>
<dbReference type="WBParaSite" id="Hba_03061">
    <property type="protein sequence ID" value="Hba_03061"/>
    <property type="gene ID" value="Hba_03061"/>
</dbReference>
<evidence type="ECO:0000256" key="1">
    <source>
        <dbReference type="SAM" id="Phobius"/>
    </source>
</evidence>
<proteinExistence type="predicted"/>
<keyword evidence="1" id="KW-0472">Membrane</keyword>
<reference evidence="3" key="1">
    <citation type="submission" date="2016-11" db="UniProtKB">
        <authorList>
            <consortium name="WormBaseParasite"/>
        </authorList>
    </citation>
    <scope>IDENTIFICATION</scope>
</reference>